<dbReference type="Proteomes" id="UP001266305">
    <property type="component" value="Unassembled WGS sequence"/>
</dbReference>
<evidence type="ECO:0000313" key="3">
    <source>
        <dbReference type="Proteomes" id="UP001266305"/>
    </source>
</evidence>
<proteinExistence type="predicted"/>
<dbReference type="InterPro" id="IPR037656">
    <property type="entry name" value="DUF5525"/>
</dbReference>
<comment type="caution">
    <text evidence="2">The sequence shown here is derived from an EMBL/GenBank/DDBJ whole genome shotgun (WGS) entry which is preliminary data.</text>
</comment>
<dbReference type="Pfam" id="PF17663">
    <property type="entry name" value="DUF5525"/>
    <property type="match status" value="1"/>
</dbReference>
<feature type="region of interest" description="Disordered" evidence="1">
    <location>
        <begin position="103"/>
        <end position="129"/>
    </location>
</feature>
<reference evidence="2 3" key="1">
    <citation type="submission" date="2023-05" db="EMBL/GenBank/DDBJ databases">
        <title>B98-5 Cell Line De Novo Hybrid Assembly: An Optical Mapping Approach.</title>
        <authorList>
            <person name="Kananen K."/>
            <person name="Auerbach J.A."/>
            <person name="Kautto E."/>
            <person name="Blachly J.S."/>
        </authorList>
    </citation>
    <scope>NUCLEOTIDE SEQUENCE [LARGE SCALE GENOMIC DNA]</scope>
    <source>
        <strain evidence="2">B95-8</strain>
        <tissue evidence="2">Cell line</tissue>
    </source>
</reference>
<protein>
    <submittedName>
        <fullName evidence="2">Uncharacterized protein</fullName>
    </submittedName>
</protein>
<evidence type="ECO:0000256" key="1">
    <source>
        <dbReference type="SAM" id="MobiDB-lite"/>
    </source>
</evidence>
<organism evidence="2 3">
    <name type="scientific">Saguinus oedipus</name>
    <name type="common">Cotton-top tamarin</name>
    <name type="synonym">Oedipomidas oedipus</name>
    <dbReference type="NCBI Taxonomy" id="9490"/>
    <lineage>
        <taxon>Eukaryota</taxon>
        <taxon>Metazoa</taxon>
        <taxon>Chordata</taxon>
        <taxon>Craniata</taxon>
        <taxon>Vertebrata</taxon>
        <taxon>Euteleostomi</taxon>
        <taxon>Mammalia</taxon>
        <taxon>Eutheria</taxon>
        <taxon>Euarchontoglires</taxon>
        <taxon>Primates</taxon>
        <taxon>Haplorrhini</taxon>
        <taxon>Platyrrhini</taxon>
        <taxon>Cebidae</taxon>
        <taxon>Callitrichinae</taxon>
        <taxon>Saguinus</taxon>
    </lineage>
</organism>
<name>A0ABQ9V336_SAGOE</name>
<keyword evidence="3" id="KW-1185">Reference proteome</keyword>
<sequence>MSGREDQSDFDTEAGAVSPSEPTVARYEPEKLALARKSPAPKVRKPGRKPPSPGPEKAEAAAGKEPYGASATPAASASPPGCTLKARFRSLLETTWLNGLALPTWGHKASRPDRPLPHPQLLDSQNPHL</sequence>
<gene>
    <name evidence="2" type="ORF">P7K49_017281</name>
</gene>
<feature type="region of interest" description="Disordered" evidence="1">
    <location>
        <begin position="1"/>
        <end position="82"/>
    </location>
</feature>
<feature type="compositionally biased region" description="Low complexity" evidence="1">
    <location>
        <begin position="60"/>
        <end position="80"/>
    </location>
</feature>
<accession>A0ABQ9V336</accession>
<dbReference type="PANTHER" id="PTHR28422:SF1">
    <property type="entry name" value="SIMILAR TO HUMAN CHROMOSOME 15 OPEN READING FRAME 39"/>
    <property type="match status" value="1"/>
</dbReference>
<dbReference type="EMBL" id="JASSZA010000008">
    <property type="protein sequence ID" value="KAK2103425.1"/>
    <property type="molecule type" value="Genomic_DNA"/>
</dbReference>
<evidence type="ECO:0000313" key="2">
    <source>
        <dbReference type="EMBL" id="KAK2103425.1"/>
    </source>
</evidence>
<dbReference type="PANTHER" id="PTHR28422">
    <property type="entry name" value="SIMILAR TO HUMAN CHROMOSOME 15 OPEN READING FRAME 39"/>
    <property type="match status" value="1"/>
</dbReference>